<dbReference type="AlphaFoldDB" id="A0A1G4I397"/>
<protein>
    <submittedName>
        <fullName evidence="3">Serine esterase (DUF676), putative</fullName>
    </submittedName>
</protein>
<dbReference type="PANTHER" id="PTHR12482">
    <property type="entry name" value="LIPASE ROG1-RELATED-RELATED"/>
    <property type="match status" value="1"/>
</dbReference>
<dbReference type="Pfam" id="PF05057">
    <property type="entry name" value="DUF676"/>
    <property type="match status" value="1"/>
</dbReference>
<evidence type="ECO:0000313" key="4">
    <source>
        <dbReference type="Proteomes" id="UP000195570"/>
    </source>
</evidence>
<accession>A0A1G4I397</accession>
<name>A0A1G4I397_TRYEQ</name>
<dbReference type="InterPro" id="IPR029058">
    <property type="entry name" value="AB_hydrolase_fold"/>
</dbReference>
<keyword evidence="4" id="KW-1185">Reference proteome</keyword>
<dbReference type="Proteomes" id="UP000195570">
    <property type="component" value="Unassembled WGS sequence"/>
</dbReference>
<dbReference type="EMBL" id="CZPT02000516">
    <property type="protein sequence ID" value="SCU66194.1"/>
    <property type="molecule type" value="Genomic_DNA"/>
</dbReference>
<dbReference type="SUPFAM" id="SSF53474">
    <property type="entry name" value="alpha/beta-Hydrolases"/>
    <property type="match status" value="1"/>
</dbReference>
<sequence>MKTVIRDPCIQNGCRRFVLMQHGLWAGAWDFNAIAAELYCQTGSQDGRSRRGGGGTVNQLGNIMPSDVVRTKSSCGGSLFARGNLTCFSSGANALIGSLRSTSVCAHKLLQEFLPVFTEWLDTVENNSAEKLSFSCVGHSFGGIILREALYLLLVSDDAGEYSEGLFDSVKAVRDRLATAGVVLQHFVTIATPHCGAAECLPTLVYRAAWGIAKLFAPSISEILLNDEEALLSERLLDKGHIEALRMFHKRILFANTQKDVLVGFATSSLMFDGVGEDKVRIIGRPQSDLPCAPEFENDEAAYSRVIHLKRLRVNGDLSDQGADQVGVGSGEEKARSQRHQQTLRSQGTGSSKVHRSPREIAAVLRSELDWDLIALRYNNPLPVAHIACIGWCQQLEPTPELVQRIAAEILDA</sequence>
<dbReference type="VEuPathDB" id="TriTrypDB:TEOVI_000592000"/>
<gene>
    <name evidence="3" type="ORF">TEOVI_000592000</name>
</gene>
<evidence type="ECO:0000259" key="2">
    <source>
        <dbReference type="Pfam" id="PF05057"/>
    </source>
</evidence>
<comment type="caution">
    <text evidence="3">The sequence shown here is derived from an EMBL/GenBank/DDBJ whole genome shotgun (WGS) entry which is preliminary data.</text>
</comment>
<dbReference type="GeneID" id="92379859"/>
<dbReference type="InterPro" id="IPR007751">
    <property type="entry name" value="DUF676_lipase-like"/>
</dbReference>
<dbReference type="PANTHER" id="PTHR12482:SF62">
    <property type="entry name" value="LIPASE ROG1-RELATED"/>
    <property type="match status" value="1"/>
</dbReference>
<evidence type="ECO:0000256" key="1">
    <source>
        <dbReference type="SAM" id="MobiDB-lite"/>
    </source>
</evidence>
<proteinExistence type="predicted"/>
<feature type="compositionally biased region" description="Polar residues" evidence="1">
    <location>
        <begin position="340"/>
        <end position="352"/>
    </location>
</feature>
<feature type="region of interest" description="Disordered" evidence="1">
    <location>
        <begin position="323"/>
        <end position="356"/>
    </location>
</feature>
<feature type="domain" description="DUF676" evidence="2">
    <location>
        <begin position="118"/>
        <end position="267"/>
    </location>
</feature>
<dbReference type="RefSeq" id="XP_067077669.1">
    <property type="nucleotide sequence ID" value="XM_067221568.1"/>
</dbReference>
<dbReference type="Gene3D" id="3.40.50.1820">
    <property type="entry name" value="alpha/beta hydrolase"/>
    <property type="match status" value="1"/>
</dbReference>
<reference evidence="3" key="1">
    <citation type="submission" date="2016-09" db="EMBL/GenBank/DDBJ databases">
        <authorList>
            <person name="Hebert L."/>
            <person name="Moumen B."/>
        </authorList>
    </citation>
    <scope>NUCLEOTIDE SEQUENCE [LARGE SCALE GENOMIC DNA]</scope>
    <source>
        <strain evidence="3">OVI</strain>
    </source>
</reference>
<dbReference type="InterPro" id="IPR044294">
    <property type="entry name" value="Lipase-like"/>
</dbReference>
<organism evidence="3 4">
    <name type="scientific">Trypanosoma equiperdum</name>
    <dbReference type="NCBI Taxonomy" id="5694"/>
    <lineage>
        <taxon>Eukaryota</taxon>
        <taxon>Discoba</taxon>
        <taxon>Euglenozoa</taxon>
        <taxon>Kinetoplastea</taxon>
        <taxon>Metakinetoplastina</taxon>
        <taxon>Trypanosomatida</taxon>
        <taxon>Trypanosomatidae</taxon>
        <taxon>Trypanosoma</taxon>
    </lineage>
</organism>
<evidence type="ECO:0000313" key="3">
    <source>
        <dbReference type="EMBL" id="SCU66194.1"/>
    </source>
</evidence>